<dbReference type="PIRSF" id="PIRSF006404">
    <property type="entry name" value="UCP006404_Pept_M50_CBS"/>
    <property type="match status" value="1"/>
</dbReference>
<name>A0A4S8P8Y9_9ACTN</name>
<evidence type="ECO:0000256" key="1">
    <source>
        <dbReference type="ARBA" id="ARBA00004651"/>
    </source>
</evidence>
<feature type="active site" evidence="15">
    <location>
        <position position="76"/>
    </location>
</feature>
<evidence type="ECO:0000256" key="9">
    <source>
        <dbReference type="ARBA" id="ARBA00022833"/>
    </source>
</evidence>
<comment type="caution">
    <text evidence="18">The sequence shown here is derived from an EMBL/GenBank/DDBJ whole genome shotgun (WGS) entry which is preliminary data.</text>
</comment>
<dbReference type="Pfam" id="PF02163">
    <property type="entry name" value="Peptidase_M50"/>
    <property type="match status" value="1"/>
</dbReference>
<evidence type="ECO:0000259" key="17">
    <source>
        <dbReference type="Pfam" id="PF02163"/>
    </source>
</evidence>
<accession>A0A4S8P8Y9</accession>
<evidence type="ECO:0000256" key="15">
    <source>
        <dbReference type="PIRSR" id="PIRSR006404-1"/>
    </source>
</evidence>
<dbReference type="AlphaFoldDB" id="A0A4S8P8Y9"/>
<feature type="binding site" evidence="16">
    <location>
        <position position="171"/>
    </location>
    <ligand>
        <name>Zn(2+)</name>
        <dbReference type="ChEBI" id="CHEBI:29105"/>
        <note>catalytic</note>
    </ligand>
</feature>
<feature type="transmembrane region" description="Helical" evidence="14">
    <location>
        <begin position="21"/>
        <end position="42"/>
    </location>
</feature>
<keyword evidence="7" id="KW-0677">Repeat</keyword>
<feature type="binding site" evidence="16">
    <location>
        <position position="75"/>
    </location>
    <ligand>
        <name>Zn(2+)</name>
        <dbReference type="ChEBI" id="CHEBI:29105"/>
        <note>catalytic</note>
    </ligand>
</feature>
<keyword evidence="10 14" id="KW-1133">Transmembrane helix</keyword>
<keyword evidence="5 14" id="KW-0812">Transmembrane</keyword>
<evidence type="ECO:0000313" key="18">
    <source>
        <dbReference type="EMBL" id="THV26131.1"/>
    </source>
</evidence>
<protein>
    <recommendedName>
        <fullName evidence="14">Zinc metalloprotease</fullName>
    </recommendedName>
</protein>
<evidence type="ECO:0000256" key="16">
    <source>
        <dbReference type="PIRSR" id="PIRSR006404-2"/>
    </source>
</evidence>
<evidence type="ECO:0000256" key="6">
    <source>
        <dbReference type="ARBA" id="ARBA00022723"/>
    </source>
</evidence>
<keyword evidence="4 14" id="KW-0645">Protease</keyword>
<reference evidence="18 19" key="1">
    <citation type="journal article" date="2018" name="Int. J. Syst. Evol. Microbiol.">
        <title>Glycomyces paridis sp. nov., isolated from the medicinal plant Paris polyphylla.</title>
        <authorList>
            <person name="Fang X.M."/>
            <person name="Bai J.L."/>
            <person name="Su J."/>
            <person name="Zhao L.L."/>
            <person name="Liu H.Y."/>
            <person name="Ma B.P."/>
            <person name="Zhang Y.Q."/>
            <person name="Yu L.Y."/>
        </authorList>
    </citation>
    <scope>NUCLEOTIDE SEQUENCE [LARGE SCALE GENOMIC DNA]</scope>
    <source>
        <strain evidence="18 19">CPCC 204357</strain>
    </source>
</reference>
<comment type="subcellular location">
    <subcellularLocation>
        <location evidence="1 14">Cell membrane</location>
        <topology evidence="1 14">Multi-pass membrane protein</topology>
    </subcellularLocation>
</comment>
<keyword evidence="19" id="KW-1185">Reference proteome</keyword>
<feature type="transmembrane region" description="Helical" evidence="14">
    <location>
        <begin position="144"/>
        <end position="165"/>
    </location>
</feature>
<dbReference type="GO" id="GO:0046872">
    <property type="term" value="F:metal ion binding"/>
    <property type="evidence" value="ECO:0007669"/>
    <property type="project" value="UniProtKB-UniRule"/>
</dbReference>
<dbReference type="InterPro" id="IPR016483">
    <property type="entry name" value="UCP006404_Pept_M50_CBS"/>
</dbReference>
<dbReference type="GO" id="GO:0006508">
    <property type="term" value="P:proteolysis"/>
    <property type="evidence" value="ECO:0007669"/>
    <property type="project" value="UniProtKB-KW"/>
</dbReference>
<gene>
    <name evidence="18" type="ORF">E9998_18645</name>
</gene>
<comment type="cofactor">
    <cofactor evidence="14 16">
        <name>Zn(2+)</name>
        <dbReference type="ChEBI" id="CHEBI:29105"/>
    </cofactor>
    <text evidence="14 16">Binds 1 zinc ion per subunit.</text>
</comment>
<organism evidence="18 19">
    <name type="scientific">Glycomyces paridis</name>
    <dbReference type="NCBI Taxonomy" id="2126555"/>
    <lineage>
        <taxon>Bacteria</taxon>
        <taxon>Bacillati</taxon>
        <taxon>Actinomycetota</taxon>
        <taxon>Actinomycetes</taxon>
        <taxon>Glycomycetales</taxon>
        <taxon>Glycomycetaceae</taxon>
        <taxon>Glycomyces</taxon>
    </lineage>
</organism>
<dbReference type="PANTHER" id="PTHR39188">
    <property type="entry name" value="MEMBRANE-ASSOCIATED ZINC METALLOPROTEASE M50B"/>
    <property type="match status" value="1"/>
</dbReference>
<comment type="similarity">
    <text evidence="2 14">Belongs to the peptidase M50B family.</text>
</comment>
<keyword evidence="3 14" id="KW-1003">Cell membrane</keyword>
<keyword evidence="9 14" id="KW-0862">Zinc</keyword>
<evidence type="ECO:0000256" key="14">
    <source>
        <dbReference type="PIRNR" id="PIRNR006404"/>
    </source>
</evidence>
<feature type="transmembrane region" description="Helical" evidence="14">
    <location>
        <begin position="221"/>
        <end position="241"/>
    </location>
</feature>
<keyword evidence="8 14" id="KW-0378">Hydrolase</keyword>
<keyword evidence="12" id="KW-0129">CBS domain</keyword>
<feature type="domain" description="Peptidase M50" evidence="17">
    <location>
        <begin position="64"/>
        <end position="137"/>
    </location>
</feature>
<feature type="transmembrane region" description="Helical" evidence="14">
    <location>
        <begin position="54"/>
        <end position="75"/>
    </location>
</feature>
<keyword evidence="11 14" id="KW-0482">Metalloprotease</keyword>
<dbReference type="InterPro" id="IPR008915">
    <property type="entry name" value="Peptidase_M50"/>
</dbReference>
<evidence type="ECO:0000256" key="10">
    <source>
        <dbReference type="ARBA" id="ARBA00022989"/>
    </source>
</evidence>
<evidence type="ECO:0000313" key="19">
    <source>
        <dbReference type="Proteomes" id="UP000305792"/>
    </source>
</evidence>
<evidence type="ECO:0000256" key="5">
    <source>
        <dbReference type="ARBA" id="ARBA00022692"/>
    </source>
</evidence>
<proteinExistence type="inferred from homology"/>
<dbReference type="GO" id="GO:0008237">
    <property type="term" value="F:metallopeptidase activity"/>
    <property type="evidence" value="ECO:0007669"/>
    <property type="project" value="UniProtKB-UniRule"/>
</dbReference>
<dbReference type="OrthoDB" id="9781963at2"/>
<dbReference type="PANTHER" id="PTHR39188:SF3">
    <property type="entry name" value="STAGE IV SPORULATION PROTEIN FB"/>
    <property type="match status" value="1"/>
</dbReference>
<dbReference type="Proteomes" id="UP000305792">
    <property type="component" value="Unassembled WGS sequence"/>
</dbReference>
<feature type="transmembrane region" description="Helical" evidence="14">
    <location>
        <begin position="196"/>
        <end position="215"/>
    </location>
</feature>
<dbReference type="RefSeq" id="WP_136531210.1">
    <property type="nucleotide sequence ID" value="NZ_STGX01000015.1"/>
</dbReference>
<feature type="transmembrane region" description="Helical" evidence="14">
    <location>
        <begin position="114"/>
        <end position="138"/>
    </location>
</feature>
<keyword evidence="6 14" id="KW-0479">Metal-binding</keyword>
<evidence type="ECO:0000256" key="13">
    <source>
        <dbReference type="ARBA" id="ARBA00023136"/>
    </source>
</evidence>
<evidence type="ECO:0000256" key="2">
    <source>
        <dbReference type="ARBA" id="ARBA00007931"/>
    </source>
</evidence>
<evidence type="ECO:0000256" key="11">
    <source>
        <dbReference type="ARBA" id="ARBA00023049"/>
    </source>
</evidence>
<dbReference type="GO" id="GO:0005886">
    <property type="term" value="C:plasma membrane"/>
    <property type="evidence" value="ECO:0007669"/>
    <property type="project" value="UniProtKB-SubCell"/>
</dbReference>
<evidence type="ECO:0000256" key="7">
    <source>
        <dbReference type="ARBA" id="ARBA00022737"/>
    </source>
</evidence>
<keyword evidence="13 14" id="KW-0472">Membrane</keyword>
<evidence type="ECO:0000256" key="4">
    <source>
        <dbReference type="ARBA" id="ARBA00022670"/>
    </source>
</evidence>
<evidence type="ECO:0000256" key="12">
    <source>
        <dbReference type="ARBA" id="ARBA00023122"/>
    </source>
</evidence>
<evidence type="ECO:0000256" key="8">
    <source>
        <dbReference type="ARBA" id="ARBA00022801"/>
    </source>
</evidence>
<feature type="binding site" evidence="16">
    <location>
        <position position="79"/>
    </location>
    <ligand>
        <name>Zn(2+)</name>
        <dbReference type="ChEBI" id="CHEBI:29105"/>
        <note>catalytic</note>
    </ligand>
</feature>
<evidence type="ECO:0000256" key="3">
    <source>
        <dbReference type="ARBA" id="ARBA00022475"/>
    </source>
</evidence>
<dbReference type="EMBL" id="STGX01000015">
    <property type="protein sequence ID" value="THV26131.1"/>
    <property type="molecule type" value="Genomic_DNA"/>
</dbReference>
<sequence length="368" mass="38197">MSTTNVRAFRSSGFTLLRFRGIPVTLGYTWLLLAAVVVVVYAPIVQRSVPGISAAASLAVSVLFAVTLLLSVFLHELGHALVSLRAGIGVRRINLDALGGFTEMDREAPRPGTAAAIALAGPAVSAALGGLGVLGLLVTDPGSLPWQLSFQICVANLLVAVYNLLPGLPLDGGKALQAGIWAATGDRWTGYRFAGWAGRVVAVATVAGGLWLFAADWFSPFGLVLLVFVAFELWRGATAAIRAARMGPRVKALDAAALARPVVQVPAGATLGEALRTAAGREVVAVSDVPVGVLDRPAAEAVPADQVDAMPLAGLLRSARQIPALQGALRGQDLVDAIGRSGAERYFVVDEGRLTGLLYTADVVKALR</sequence>